<feature type="transmembrane region" description="Helical" evidence="5">
    <location>
        <begin position="189"/>
        <end position="210"/>
    </location>
</feature>
<feature type="transmembrane region" description="Helical" evidence="5">
    <location>
        <begin position="148"/>
        <end position="169"/>
    </location>
</feature>
<feature type="transmembrane region" description="Helical" evidence="5">
    <location>
        <begin position="230"/>
        <end position="250"/>
    </location>
</feature>
<feature type="transmembrane region" description="Helical" evidence="5">
    <location>
        <begin position="270"/>
        <end position="289"/>
    </location>
</feature>
<sequence length="312" mass="34577">MLSARLAPVFLGCFSLTTVAHDLVSRDVAAVDPADHSKGPMHYIPSNVLTTIALVLVLIVAVGQTLCIRRWGAKWMLSMVIAAYCFALGFALRFGLHSNPTSLTLYIVETLFILLSPCGFIAADYMLLGRLALHAQAEKFLLIRPRRITIIFVISDITTFFIQAGGGGLSASKDASMSKLGSNVSLGGLILQLISFALFTFLHLSFIYRVQKYSPAIWMRDQHKTWYARWTTLAYVLCISCAGILVRSVYRTAELSQGYTGKLATTESLFYIFDTLPLLIAVTVYIPFWPGRFLDPRNMPAYELTANGLGRR</sequence>
<keyword evidence="8" id="KW-1185">Reference proteome</keyword>
<dbReference type="Proteomes" id="UP000308652">
    <property type="component" value="Unassembled WGS sequence"/>
</dbReference>
<dbReference type="GO" id="GO:0016020">
    <property type="term" value="C:membrane"/>
    <property type="evidence" value="ECO:0007669"/>
    <property type="project" value="UniProtKB-SubCell"/>
</dbReference>
<dbReference type="EMBL" id="ML213623">
    <property type="protein sequence ID" value="TFK35274.1"/>
    <property type="molecule type" value="Genomic_DNA"/>
</dbReference>
<reference evidence="7 8" key="1">
    <citation type="journal article" date="2019" name="Nat. Ecol. Evol.">
        <title>Megaphylogeny resolves global patterns of mushroom evolution.</title>
        <authorList>
            <person name="Varga T."/>
            <person name="Krizsan K."/>
            <person name="Foldi C."/>
            <person name="Dima B."/>
            <person name="Sanchez-Garcia M."/>
            <person name="Sanchez-Ramirez S."/>
            <person name="Szollosi G.J."/>
            <person name="Szarkandi J.G."/>
            <person name="Papp V."/>
            <person name="Albert L."/>
            <person name="Andreopoulos W."/>
            <person name="Angelini C."/>
            <person name="Antonin V."/>
            <person name="Barry K.W."/>
            <person name="Bougher N.L."/>
            <person name="Buchanan P."/>
            <person name="Buyck B."/>
            <person name="Bense V."/>
            <person name="Catcheside P."/>
            <person name="Chovatia M."/>
            <person name="Cooper J."/>
            <person name="Damon W."/>
            <person name="Desjardin D."/>
            <person name="Finy P."/>
            <person name="Geml J."/>
            <person name="Haridas S."/>
            <person name="Hughes K."/>
            <person name="Justo A."/>
            <person name="Karasinski D."/>
            <person name="Kautmanova I."/>
            <person name="Kiss B."/>
            <person name="Kocsube S."/>
            <person name="Kotiranta H."/>
            <person name="LaButti K.M."/>
            <person name="Lechner B.E."/>
            <person name="Liimatainen K."/>
            <person name="Lipzen A."/>
            <person name="Lukacs Z."/>
            <person name="Mihaltcheva S."/>
            <person name="Morgado L.N."/>
            <person name="Niskanen T."/>
            <person name="Noordeloos M.E."/>
            <person name="Ohm R.A."/>
            <person name="Ortiz-Santana B."/>
            <person name="Ovrebo C."/>
            <person name="Racz N."/>
            <person name="Riley R."/>
            <person name="Savchenko A."/>
            <person name="Shiryaev A."/>
            <person name="Soop K."/>
            <person name="Spirin V."/>
            <person name="Szebenyi C."/>
            <person name="Tomsovsky M."/>
            <person name="Tulloss R.E."/>
            <person name="Uehling J."/>
            <person name="Grigoriev I.V."/>
            <person name="Vagvolgyi C."/>
            <person name="Papp T."/>
            <person name="Martin F.M."/>
            <person name="Miettinen O."/>
            <person name="Hibbett D.S."/>
            <person name="Nagy L.G."/>
        </authorList>
    </citation>
    <scope>NUCLEOTIDE SEQUENCE [LARGE SCALE GENOMIC DNA]</scope>
    <source>
        <strain evidence="7 8">CBS 166.37</strain>
    </source>
</reference>
<feature type="transmembrane region" description="Helical" evidence="5">
    <location>
        <begin position="44"/>
        <end position="63"/>
    </location>
</feature>
<evidence type="ECO:0000256" key="4">
    <source>
        <dbReference type="ARBA" id="ARBA00023136"/>
    </source>
</evidence>
<dbReference type="OrthoDB" id="3358017at2759"/>
<evidence type="ECO:0000256" key="5">
    <source>
        <dbReference type="SAM" id="Phobius"/>
    </source>
</evidence>
<evidence type="ECO:0000313" key="7">
    <source>
        <dbReference type="EMBL" id="TFK35274.1"/>
    </source>
</evidence>
<accession>A0A5C3LQA3</accession>
<evidence type="ECO:0000313" key="8">
    <source>
        <dbReference type="Proteomes" id="UP000308652"/>
    </source>
</evidence>
<feature type="signal peptide" evidence="6">
    <location>
        <begin position="1"/>
        <end position="20"/>
    </location>
</feature>
<gene>
    <name evidence="7" type="ORF">BDQ12DRAFT_688492</name>
</gene>
<comment type="subcellular location">
    <subcellularLocation>
        <location evidence="1">Membrane</location>
        <topology evidence="1">Multi-pass membrane protein</topology>
    </subcellularLocation>
</comment>
<evidence type="ECO:0000256" key="2">
    <source>
        <dbReference type="ARBA" id="ARBA00022692"/>
    </source>
</evidence>
<dbReference type="InterPro" id="IPR007568">
    <property type="entry name" value="RTA1"/>
</dbReference>
<dbReference type="AlphaFoldDB" id="A0A5C3LQA3"/>
<feature type="transmembrane region" description="Helical" evidence="5">
    <location>
        <begin position="106"/>
        <end position="127"/>
    </location>
</feature>
<evidence type="ECO:0000256" key="6">
    <source>
        <dbReference type="SAM" id="SignalP"/>
    </source>
</evidence>
<dbReference type="PANTHER" id="PTHR31465">
    <property type="entry name" value="PROTEIN RTA1-RELATED"/>
    <property type="match status" value="1"/>
</dbReference>
<keyword evidence="2 5" id="KW-0812">Transmembrane</keyword>
<dbReference type="STRING" id="68775.A0A5C3LQA3"/>
<keyword evidence="3 5" id="KW-1133">Transmembrane helix</keyword>
<evidence type="ECO:0000256" key="1">
    <source>
        <dbReference type="ARBA" id="ARBA00004141"/>
    </source>
</evidence>
<protein>
    <submittedName>
        <fullName evidence="7">RTA1 like protein-domain-containing protein</fullName>
    </submittedName>
</protein>
<keyword evidence="4 5" id="KW-0472">Membrane</keyword>
<proteinExistence type="predicted"/>
<feature type="transmembrane region" description="Helical" evidence="5">
    <location>
        <begin position="75"/>
        <end position="94"/>
    </location>
</feature>
<dbReference type="Pfam" id="PF04479">
    <property type="entry name" value="RTA1"/>
    <property type="match status" value="1"/>
</dbReference>
<organism evidence="7 8">
    <name type="scientific">Crucibulum laeve</name>
    <dbReference type="NCBI Taxonomy" id="68775"/>
    <lineage>
        <taxon>Eukaryota</taxon>
        <taxon>Fungi</taxon>
        <taxon>Dikarya</taxon>
        <taxon>Basidiomycota</taxon>
        <taxon>Agaricomycotina</taxon>
        <taxon>Agaricomycetes</taxon>
        <taxon>Agaricomycetidae</taxon>
        <taxon>Agaricales</taxon>
        <taxon>Agaricineae</taxon>
        <taxon>Nidulariaceae</taxon>
        <taxon>Crucibulum</taxon>
    </lineage>
</organism>
<name>A0A5C3LQA3_9AGAR</name>
<feature type="chain" id="PRO_5023088822" evidence="6">
    <location>
        <begin position="21"/>
        <end position="312"/>
    </location>
</feature>
<evidence type="ECO:0000256" key="3">
    <source>
        <dbReference type="ARBA" id="ARBA00022989"/>
    </source>
</evidence>
<dbReference type="PANTHER" id="PTHR31465:SF1">
    <property type="entry name" value="PROTEIN RTA1-RELATED"/>
    <property type="match status" value="1"/>
</dbReference>
<keyword evidence="6" id="KW-0732">Signal</keyword>